<evidence type="ECO:0000256" key="9">
    <source>
        <dbReference type="PIRSR" id="PIRSR602401-1"/>
    </source>
</evidence>
<feature type="transmembrane region" description="Helical" evidence="11">
    <location>
        <begin position="46"/>
        <end position="67"/>
    </location>
</feature>
<comment type="caution">
    <text evidence="12">The sequence shown here is derived from an EMBL/GenBank/DDBJ whole genome shotgun (WGS) entry which is preliminary data.</text>
</comment>
<reference evidence="12 13" key="1">
    <citation type="submission" date="2019-12" db="EMBL/GenBank/DDBJ databases">
        <authorList>
            <person name="Floudas D."/>
            <person name="Bentzer J."/>
            <person name="Ahren D."/>
            <person name="Johansson T."/>
            <person name="Persson P."/>
            <person name="Tunlid A."/>
        </authorList>
    </citation>
    <scope>NUCLEOTIDE SEQUENCE [LARGE SCALE GENOMIC DNA]</scope>
    <source>
        <strain evidence="12 13">CBS 102.39</strain>
    </source>
</reference>
<dbReference type="GO" id="GO:0004497">
    <property type="term" value="F:monooxygenase activity"/>
    <property type="evidence" value="ECO:0007669"/>
    <property type="project" value="UniProtKB-KW"/>
</dbReference>
<evidence type="ECO:0000256" key="1">
    <source>
        <dbReference type="ARBA" id="ARBA00001971"/>
    </source>
</evidence>
<evidence type="ECO:0000256" key="5">
    <source>
        <dbReference type="ARBA" id="ARBA00022723"/>
    </source>
</evidence>
<dbReference type="PRINTS" id="PR00385">
    <property type="entry name" value="P450"/>
</dbReference>
<dbReference type="CDD" id="cd11065">
    <property type="entry name" value="CYP64-like"/>
    <property type="match status" value="1"/>
</dbReference>
<dbReference type="GO" id="GO:0020037">
    <property type="term" value="F:heme binding"/>
    <property type="evidence" value="ECO:0007669"/>
    <property type="project" value="InterPro"/>
</dbReference>
<evidence type="ECO:0008006" key="14">
    <source>
        <dbReference type="Google" id="ProtNLM"/>
    </source>
</evidence>
<dbReference type="InterPro" id="IPR001128">
    <property type="entry name" value="Cyt_P450"/>
</dbReference>
<dbReference type="InterPro" id="IPR002401">
    <property type="entry name" value="Cyt_P450_E_grp-I"/>
</dbReference>
<keyword evidence="11" id="KW-1133">Transmembrane helix</keyword>
<keyword evidence="4 9" id="KW-0349">Heme</keyword>
<dbReference type="Gene3D" id="1.10.630.10">
    <property type="entry name" value="Cytochrome P450"/>
    <property type="match status" value="1"/>
</dbReference>
<dbReference type="PANTHER" id="PTHR46300">
    <property type="entry name" value="P450, PUTATIVE (EUROFUNG)-RELATED-RELATED"/>
    <property type="match status" value="1"/>
</dbReference>
<evidence type="ECO:0000256" key="3">
    <source>
        <dbReference type="ARBA" id="ARBA00010617"/>
    </source>
</evidence>
<dbReference type="InterPro" id="IPR050364">
    <property type="entry name" value="Cytochrome_P450_fung"/>
</dbReference>
<evidence type="ECO:0000256" key="8">
    <source>
        <dbReference type="ARBA" id="ARBA00023033"/>
    </source>
</evidence>
<dbReference type="PROSITE" id="PS00086">
    <property type="entry name" value="CYTOCHROME_P450"/>
    <property type="match status" value="1"/>
</dbReference>
<keyword evidence="11" id="KW-0472">Membrane</keyword>
<evidence type="ECO:0000256" key="10">
    <source>
        <dbReference type="RuleBase" id="RU000461"/>
    </source>
</evidence>
<dbReference type="GO" id="GO:0016705">
    <property type="term" value="F:oxidoreductase activity, acting on paired donors, with incorporation or reduction of molecular oxygen"/>
    <property type="evidence" value="ECO:0007669"/>
    <property type="project" value="InterPro"/>
</dbReference>
<comment type="cofactor">
    <cofactor evidence="1 9">
        <name>heme</name>
        <dbReference type="ChEBI" id="CHEBI:30413"/>
    </cofactor>
</comment>
<dbReference type="Pfam" id="PF00067">
    <property type="entry name" value="p450"/>
    <property type="match status" value="1"/>
</dbReference>
<dbReference type="InterPro" id="IPR036396">
    <property type="entry name" value="Cyt_P450_sf"/>
</dbReference>
<dbReference type="PRINTS" id="PR00463">
    <property type="entry name" value="EP450I"/>
</dbReference>
<name>A0A8H4VUM6_9AGAR</name>
<dbReference type="AlphaFoldDB" id="A0A8H4VUM6"/>
<dbReference type="EMBL" id="JAACJL010000015">
    <property type="protein sequence ID" value="KAF4620579.1"/>
    <property type="molecule type" value="Genomic_DNA"/>
</dbReference>
<dbReference type="Proteomes" id="UP000521872">
    <property type="component" value="Unassembled WGS sequence"/>
</dbReference>
<accession>A0A8H4VUM6</accession>
<proteinExistence type="inferred from homology"/>
<keyword evidence="11" id="KW-0812">Transmembrane</keyword>
<evidence type="ECO:0000256" key="6">
    <source>
        <dbReference type="ARBA" id="ARBA00023002"/>
    </source>
</evidence>
<feature type="binding site" description="axial binding residue" evidence="9">
    <location>
        <position position="467"/>
    </location>
    <ligand>
        <name>heme</name>
        <dbReference type="ChEBI" id="CHEBI:30413"/>
    </ligand>
    <ligandPart>
        <name>Fe</name>
        <dbReference type="ChEBI" id="CHEBI:18248"/>
    </ligandPart>
</feature>
<keyword evidence="6 10" id="KW-0560">Oxidoreductase</keyword>
<gene>
    <name evidence="12" type="ORF">D9613_000278</name>
</gene>
<keyword evidence="13" id="KW-1185">Reference proteome</keyword>
<sequence length="537" mass="60930">MGSLEFKFIIWLRKCESGGPSSFPFEACTTSVQLSRDIFSDMQFNVLPVNTTYIAIILSLIILGHLYRQSKHKKRQHGDQAPSEPWKRYAKWAKERGTPIVSLRPYGTNTVVLNNLDCATALLEKNSANYLSRPDRPLLRLMGRADNVVVQQYGPRLKKCRKLIHDTLHSRDVDKQARLECLIEEESASLLQNLLKNAHEPLEPQISRFVASMIYKLAYGRCPDSEHFKLLEATTRYTNESLIPGNWLVDSYPFLQYLPSWMPGGGFKKWAHSARSQFRLLTEIPFQRVKDEIAKGTAPPSFVRDHLIATGDDSSMEPIIAGTAASFHSAGTDTLSATILSFILIMVVHPQIQQKAYEEIISVVGADRLPTVSDCKSFPYLTAVMKEVHRFNPAVPVSVRRAERKDYYHGQYIRRGSWVLVNMWAMTHDESEYTDPHVFSPERFLHTKGPKPRDSRDIIFGFDKRRCPGLPLANNSLMVVFARLLSVFDLQPSRDLHGVPIIPAMEFSTGFTSPPKPFTCTFVQRSSSLANQIIDKD</sequence>
<keyword evidence="8 10" id="KW-0503">Monooxygenase</keyword>
<dbReference type="GO" id="GO:0005506">
    <property type="term" value="F:iron ion binding"/>
    <property type="evidence" value="ECO:0007669"/>
    <property type="project" value="InterPro"/>
</dbReference>
<evidence type="ECO:0000313" key="12">
    <source>
        <dbReference type="EMBL" id="KAF4620579.1"/>
    </source>
</evidence>
<keyword evidence="5 9" id="KW-0479">Metal-binding</keyword>
<comment type="pathway">
    <text evidence="2">Secondary metabolite biosynthesis.</text>
</comment>
<evidence type="ECO:0000256" key="7">
    <source>
        <dbReference type="ARBA" id="ARBA00023004"/>
    </source>
</evidence>
<dbReference type="SUPFAM" id="SSF48264">
    <property type="entry name" value="Cytochrome P450"/>
    <property type="match status" value="1"/>
</dbReference>
<keyword evidence="7 9" id="KW-0408">Iron</keyword>
<organism evidence="12 13">
    <name type="scientific">Agrocybe pediades</name>
    <dbReference type="NCBI Taxonomy" id="84607"/>
    <lineage>
        <taxon>Eukaryota</taxon>
        <taxon>Fungi</taxon>
        <taxon>Dikarya</taxon>
        <taxon>Basidiomycota</taxon>
        <taxon>Agaricomycotina</taxon>
        <taxon>Agaricomycetes</taxon>
        <taxon>Agaricomycetidae</taxon>
        <taxon>Agaricales</taxon>
        <taxon>Agaricineae</taxon>
        <taxon>Strophariaceae</taxon>
        <taxon>Agrocybe</taxon>
    </lineage>
</organism>
<evidence type="ECO:0000256" key="4">
    <source>
        <dbReference type="ARBA" id="ARBA00022617"/>
    </source>
</evidence>
<comment type="similarity">
    <text evidence="3 10">Belongs to the cytochrome P450 family.</text>
</comment>
<dbReference type="InterPro" id="IPR017972">
    <property type="entry name" value="Cyt_P450_CS"/>
</dbReference>
<evidence type="ECO:0000256" key="2">
    <source>
        <dbReference type="ARBA" id="ARBA00005179"/>
    </source>
</evidence>
<evidence type="ECO:0000256" key="11">
    <source>
        <dbReference type="SAM" id="Phobius"/>
    </source>
</evidence>
<dbReference type="PANTHER" id="PTHR46300:SF7">
    <property type="entry name" value="P450, PUTATIVE (EUROFUNG)-RELATED"/>
    <property type="match status" value="1"/>
</dbReference>
<evidence type="ECO:0000313" key="13">
    <source>
        <dbReference type="Proteomes" id="UP000521872"/>
    </source>
</evidence>
<protein>
    <recommendedName>
        <fullName evidence="14">Cytochrome P450</fullName>
    </recommendedName>
</protein>